<dbReference type="Proteomes" id="UP000278164">
    <property type="component" value="Unassembled WGS sequence"/>
</dbReference>
<protein>
    <submittedName>
        <fullName evidence="1">Uncharacterized protein</fullName>
    </submittedName>
</protein>
<name>A0A3L7ZTX2_PARDI</name>
<evidence type="ECO:0000313" key="2">
    <source>
        <dbReference type="Proteomes" id="UP000278164"/>
    </source>
</evidence>
<proteinExistence type="predicted"/>
<dbReference type="RefSeq" id="WP_121735246.1">
    <property type="nucleotide sequence ID" value="NZ_QXXG01000018.1"/>
</dbReference>
<evidence type="ECO:0000313" key="1">
    <source>
        <dbReference type="EMBL" id="RLT74452.1"/>
    </source>
</evidence>
<organism evidence="1 2">
    <name type="scientific">Parabacteroides distasonis</name>
    <dbReference type="NCBI Taxonomy" id="823"/>
    <lineage>
        <taxon>Bacteria</taxon>
        <taxon>Pseudomonadati</taxon>
        <taxon>Bacteroidota</taxon>
        <taxon>Bacteroidia</taxon>
        <taxon>Bacteroidales</taxon>
        <taxon>Tannerellaceae</taxon>
        <taxon>Parabacteroides</taxon>
    </lineage>
</organism>
<sequence>MCKEVYITYFDLLGFKKFIEKNDEKHIDTRMGHIFRDIESSLTLNNMKHSSIDPNIVIPDLAQAKVNCVNISDTIIYWTKDSSIDSLYNLFLVSFLYNQCCNLDNFPVRGCLTKGSLGHVMGSFRSTNSSLYAVQCPYGKGLVKAHEKAESQEWAGTVIDQDVINDLKNSQYSKSFETYCLQYNVPYKNENTVSQEYAFKLIKEINNEVHLSNLKHCVKSRFSADNKPVNNESVKRKIDNTCDFLDYCYKKQNQKSED</sequence>
<comment type="caution">
    <text evidence="1">The sequence shown here is derived from an EMBL/GenBank/DDBJ whole genome shotgun (WGS) entry which is preliminary data.</text>
</comment>
<reference evidence="1 2" key="1">
    <citation type="submission" date="2018-09" db="EMBL/GenBank/DDBJ databases">
        <title>Murine metabolic-syndrome-specific gut microbial biobank.</title>
        <authorList>
            <person name="Liu C."/>
        </authorList>
    </citation>
    <scope>NUCLEOTIDE SEQUENCE [LARGE SCALE GENOMIC DNA]</scope>
    <source>
        <strain evidence="1 2">8-P5</strain>
    </source>
</reference>
<gene>
    <name evidence="1" type="ORF">D7V78_04905</name>
</gene>
<dbReference type="AlphaFoldDB" id="A0A3L7ZTX2"/>
<accession>A0A3L7ZTX2</accession>
<dbReference type="OrthoDB" id="8235971at2"/>
<dbReference type="EMBL" id="RAYI01000007">
    <property type="protein sequence ID" value="RLT74452.1"/>
    <property type="molecule type" value="Genomic_DNA"/>
</dbReference>